<gene>
    <name evidence="2" type="ORF">AF3_164</name>
</gene>
<evidence type="ECO:0000313" key="2">
    <source>
        <dbReference type="EMBL" id="QNH71442.1"/>
    </source>
</evidence>
<organism evidence="2 3">
    <name type="scientific">Rhizobium phage AF3</name>
    <dbReference type="NCBI Taxonomy" id="2763529"/>
    <lineage>
        <taxon>Viruses</taxon>
        <taxon>Duplodnaviria</taxon>
        <taxon>Heunggongvirae</taxon>
        <taxon>Uroviricota</taxon>
        <taxon>Caudoviricetes</taxon>
        <taxon>Pootjesviridae</taxon>
        <taxon>Innesvirus</taxon>
        <taxon>Innesvirus AF3</taxon>
    </lineage>
</organism>
<feature type="compositionally biased region" description="Polar residues" evidence="1">
    <location>
        <begin position="119"/>
        <end position="129"/>
    </location>
</feature>
<dbReference type="InterPro" id="IPR035901">
    <property type="entry name" value="GIY-YIG_endonuc_sf"/>
</dbReference>
<name>A0A7G7WW48_9CAUD</name>
<evidence type="ECO:0000256" key="1">
    <source>
        <dbReference type="SAM" id="MobiDB-lite"/>
    </source>
</evidence>
<dbReference type="EMBL" id="MT778837">
    <property type="protein sequence ID" value="QNH71442.1"/>
    <property type="molecule type" value="Genomic_DNA"/>
</dbReference>
<feature type="compositionally biased region" description="Basic and acidic residues" evidence="1">
    <location>
        <begin position="101"/>
        <end position="118"/>
    </location>
</feature>
<dbReference type="SUPFAM" id="SSF82771">
    <property type="entry name" value="GIY-YIG endonuclease"/>
    <property type="match status" value="1"/>
</dbReference>
<reference evidence="2 3" key="1">
    <citation type="submission" date="2020-07" db="EMBL/GenBank/DDBJ databases">
        <title>Complete genome sequence of Rhizobium leguminosarum bacteriophage vB_RlegM_AF3.</title>
        <authorList>
            <person name="Gunathilake D."/>
            <person name="Mackenzie K.D."/>
            <person name="Yost C.K."/>
            <person name="Hynes M.F."/>
        </authorList>
    </citation>
    <scope>NUCLEOTIDE SEQUENCE [LARGE SCALE GENOMIC DNA]</scope>
</reference>
<dbReference type="Proteomes" id="UP000515855">
    <property type="component" value="Segment"/>
</dbReference>
<accession>A0A7G7WW48</accession>
<keyword evidence="3" id="KW-1185">Reference proteome</keyword>
<proteinExistence type="predicted"/>
<dbReference type="Gene3D" id="3.40.1440.10">
    <property type="entry name" value="GIY-YIG endonuclease"/>
    <property type="match status" value="1"/>
</dbReference>
<protein>
    <submittedName>
        <fullName evidence="2">Uncharacterized protein</fullName>
    </submittedName>
</protein>
<evidence type="ECO:0000313" key="3">
    <source>
        <dbReference type="Proteomes" id="UP000515855"/>
    </source>
</evidence>
<feature type="region of interest" description="Disordered" evidence="1">
    <location>
        <begin position="98"/>
        <end position="133"/>
    </location>
</feature>
<sequence>MTHGYIYMTTCKINRMKYIGKRTNSDPETDTKYRGSSKRLLEDIKLLGIENFERVTLELCQTNEEDLIELEKKWIREFDAVKDPMFYNLTYGGNGFVPGPRSEETRARLRGEKDESSKKTMSSTWSDLMNSERGEAIKEKRKRTLELRKAEGVYANRKNKPWRVKEKSPVAL</sequence>